<dbReference type="PROSITE" id="PS00527">
    <property type="entry name" value="RIBOSOMAL_S14"/>
    <property type="match status" value="1"/>
</dbReference>
<evidence type="ECO:0000256" key="8">
    <source>
        <dbReference type="ARBA" id="ARBA00035455"/>
    </source>
</evidence>
<dbReference type="PANTHER" id="PTHR19836">
    <property type="entry name" value="30S RIBOSOMAL PROTEIN S14"/>
    <property type="match status" value="1"/>
</dbReference>
<dbReference type="OrthoDB" id="413436at2759"/>
<proteinExistence type="inferred from homology"/>
<name>A0A9P0B461_BRAAE</name>
<keyword evidence="5" id="KW-0689">Ribosomal protein</keyword>
<dbReference type="Pfam" id="PF00253">
    <property type="entry name" value="Ribosomal_S14"/>
    <property type="match status" value="1"/>
</dbReference>
<evidence type="ECO:0000256" key="7">
    <source>
        <dbReference type="ARBA" id="ARBA00035167"/>
    </source>
</evidence>
<evidence type="ECO:0000256" key="9">
    <source>
        <dbReference type="ARBA" id="ARBA00083755"/>
    </source>
</evidence>
<comment type="subcellular location">
    <subcellularLocation>
        <location evidence="2">Cytoplasm</location>
        <location evidence="2">Cytosol</location>
    </subcellularLocation>
    <subcellularLocation>
        <location evidence="1">Rough endoplasmic reticulum</location>
    </subcellularLocation>
</comment>
<dbReference type="GO" id="GO:0005763">
    <property type="term" value="C:mitochondrial small ribosomal subunit"/>
    <property type="evidence" value="ECO:0007669"/>
    <property type="project" value="TreeGrafter"/>
</dbReference>
<evidence type="ECO:0000256" key="4">
    <source>
        <dbReference type="ARBA" id="ARBA00011542"/>
    </source>
</evidence>
<evidence type="ECO:0000256" key="5">
    <source>
        <dbReference type="ARBA" id="ARBA00022980"/>
    </source>
</evidence>
<dbReference type="SUPFAM" id="SSF57716">
    <property type="entry name" value="Glucocorticoid receptor-like (DNA-binding domain)"/>
    <property type="match status" value="1"/>
</dbReference>
<protein>
    <recommendedName>
        <fullName evidence="7">Small ribosomal subunit protein uS14</fullName>
    </recommendedName>
    <alternativeName>
        <fullName evidence="9">28S ribosomal protein S14, mitochondrial</fullName>
    </alternativeName>
    <alternativeName>
        <fullName evidence="8">40S ribosomal protein S29</fullName>
    </alternativeName>
</protein>
<dbReference type="Proteomes" id="UP001154078">
    <property type="component" value="Chromosome 5"/>
</dbReference>
<keyword evidence="6" id="KW-0687">Ribonucleoprotein</keyword>
<accession>A0A9P0B461</accession>
<dbReference type="Gene3D" id="1.10.287.1480">
    <property type="match status" value="1"/>
</dbReference>
<dbReference type="GO" id="GO:0003735">
    <property type="term" value="F:structural constituent of ribosome"/>
    <property type="evidence" value="ECO:0007669"/>
    <property type="project" value="InterPro"/>
</dbReference>
<dbReference type="GO" id="GO:0005791">
    <property type="term" value="C:rough endoplasmic reticulum"/>
    <property type="evidence" value="ECO:0007669"/>
    <property type="project" value="UniProtKB-SubCell"/>
</dbReference>
<dbReference type="FunFam" id="1.10.287.1480:FF:000001">
    <property type="entry name" value="30S ribosomal protein S14"/>
    <property type="match status" value="1"/>
</dbReference>
<evidence type="ECO:0000256" key="2">
    <source>
        <dbReference type="ARBA" id="ARBA00004514"/>
    </source>
</evidence>
<dbReference type="GO" id="GO:0006412">
    <property type="term" value="P:translation"/>
    <property type="evidence" value="ECO:0007669"/>
    <property type="project" value="InterPro"/>
</dbReference>
<comment type="similarity">
    <text evidence="3">Belongs to the universal ribosomal protein uS14 family.</text>
</comment>
<dbReference type="AlphaFoldDB" id="A0A9P0B461"/>
<evidence type="ECO:0000313" key="10">
    <source>
        <dbReference type="EMBL" id="CAH0557107.1"/>
    </source>
</evidence>
<dbReference type="PANTHER" id="PTHR19836:SF19">
    <property type="entry name" value="SMALL RIBOSOMAL SUBUNIT PROTEIN US14M"/>
    <property type="match status" value="1"/>
</dbReference>
<dbReference type="GO" id="GO:0005829">
    <property type="term" value="C:cytosol"/>
    <property type="evidence" value="ECO:0007669"/>
    <property type="project" value="UniProtKB-SubCell"/>
</dbReference>
<sequence>MNFAKTITSLLTPLCTSQNLQQIRTKWVNRWMIRDVKRRKLATEMAPERLRINSLRRNNILPPELREIADTEIAAMPRDSCLSRINKRCVITSRPRGVVDRFRMSRIVFRHLADYNKLSGVQRAMW</sequence>
<evidence type="ECO:0000256" key="6">
    <source>
        <dbReference type="ARBA" id="ARBA00023274"/>
    </source>
</evidence>
<evidence type="ECO:0000313" key="11">
    <source>
        <dbReference type="Proteomes" id="UP001154078"/>
    </source>
</evidence>
<comment type="subunit">
    <text evidence="4">Component of the 40S small ribosomal subunit.</text>
</comment>
<evidence type="ECO:0000256" key="3">
    <source>
        <dbReference type="ARBA" id="ARBA00009083"/>
    </source>
</evidence>
<keyword evidence="11" id="KW-1185">Reference proteome</keyword>
<evidence type="ECO:0000256" key="1">
    <source>
        <dbReference type="ARBA" id="ARBA00004427"/>
    </source>
</evidence>
<gene>
    <name evidence="10" type="ORF">MELIAE_LOCUS7899</name>
</gene>
<dbReference type="EMBL" id="OV121136">
    <property type="protein sequence ID" value="CAH0557107.1"/>
    <property type="molecule type" value="Genomic_DNA"/>
</dbReference>
<reference evidence="10" key="1">
    <citation type="submission" date="2021-12" db="EMBL/GenBank/DDBJ databases">
        <authorList>
            <person name="King R."/>
        </authorList>
    </citation>
    <scope>NUCLEOTIDE SEQUENCE</scope>
</reference>
<dbReference type="InterPro" id="IPR018271">
    <property type="entry name" value="Ribosomal_uS14_CS"/>
</dbReference>
<organism evidence="10 11">
    <name type="scientific">Brassicogethes aeneus</name>
    <name type="common">Rape pollen beetle</name>
    <name type="synonym">Meligethes aeneus</name>
    <dbReference type="NCBI Taxonomy" id="1431903"/>
    <lineage>
        <taxon>Eukaryota</taxon>
        <taxon>Metazoa</taxon>
        <taxon>Ecdysozoa</taxon>
        <taxon>Arthropoda</taxon>
        <taxon>Hexapoda</taxon>
        <taxon>Insecta</taxon>
        <taxon>Pterygota</taxon>
        <taxon>Neoptera</taxon>
        <taxon>Endopterygota</taxon>
        <taxon>Coleoptera</taxon>
        <taxon>Polyphaga</taxon>
        <taxon>Cucujiformia</taxon>
        <taxon>Nitidulidae</taxon>
        <taxon>Meligethinae</taxon>
        <taxon>Brassicogethes</taxon>
    </lineage>
</organism>
<dbReference type="InterPro" id="IPR001209">
    <property type="entry name" value="Ribosomal_uS14"/>
</dbReference>